<reference evidence="1" key="1">
    <citation type="submission" date="2021-06" db="EMBL/GenBank/DDBJ databases">
        <authorList>
            <person name="Gannon L."/>
            <person name="Redgwell R T."/>
            <person name="Michniewski S."/>
            <person name="Harrison D C."/>
            <person name="Millard A."/>
        </authorList>
    </citation>
    <scope>NUCLEOTIDE SEQUENCE</scope>
</reference>
<sequence>MNEDFKVGDRLIDIHSGADDIEVLMEKKVITSDHNGTSNWRQLLKIKVCESDTDAGTEKDTWFPSDYFKLDIKWHREQKLKKLLGD</sequence>
<dbReference type="EMBL" id="OU342829">
    <property type="protein sequence ID" value="CAG7580075.1"/>
    <property type="molecule type" value="Genomic_DNA"/>
</dbReference>
<proteinExistence type="predicted"/>
<organism evidence="1">
    <name type="scientific">uncultured marine phage</name>
    <dbReference type="NCBI Taxonomy" id="707152"/>
    <lineage>
        <taxon>Viruses</taxon>
        <taxon>environmental samples</taxon>
    </lineage>
</organism>
<accession>A0A8D9CDS6</accession>
<gene>
    <name evidence="1" type="ORF">SLAVMIC_00235</name>
</gene>
<protein>
    <submittedName>
        <fullName evidence="1">Uncharacterized protein</fullName>
    </submittedName>
</protein>
<evidence type="ECO:0000313" key="1">
    <source>
        <dbReference type="EMBL" id="CAG7580075.1"/>
    </source>
</evidence>
<name>A0A8D9CDS6_9VIRU</name>